<proteinExistence type="predicted"/>
<protein>
    <submittedName>
        <fullName evidence="1">Uncharacterized protein</fullName>
    </submittedName>
</protein>
<name>A0A0E9WHP8_ANGAN</name>
<sequence>MMVVLDLVFSACRCFKAFRKCSYPQHTMPANILCWVQIWTLLQLNG</sequence>
<dbReference type="EMBL" id="GBXM01019564">
    <property type="protein sequence ID" value="JAH89013.1"/>
    <property type="molecule type" value="Transcribed_RNA"/>
</dbReference>
<evidence type="ECO:0000313" key="1">
    <source>
        <dbReference type="EMBL" id="JAH89013.1"/>
    </source>
</evidence>
<reference evidence="1" key="1">
    <citation type="submission" date="2014-11" db="EMBL/GenBank/DDBJ databases">
        <authorList>
            <person name="Amaro Gonzalez C."/>
        </authorList>
    </citation>
    <scope>NUCLEOTIDE SEQUENCE</scope>
</reference>
<reference evidence="1" key="2">
    <citation type="journal article" date="2015" name="Fish Shellfish Immunol.">
        <title>Early steps in the European eel (Anguilla anguilla)-Vibrio vulnificus interaction in the gills: Role of the RtxA13 toxin.</title>
        <authorList>
            <person name="Callol A."/>
            <person name="Pajuelo D."/>
            <person name="Ebbesson L."/>
            <person name="Teles M."/>
            <person name="MacKenzie S."/>
            <person name="Amaro C."/>
        </authorList>
    </citation>
    <scope>NUCLEOTIDE SEQUENCE</scope>
</reference>
<organism evidence="1">
    <name type="scientific">Anguilla anguilla</name>
    <name type="common">European freshwater eel</name>
    <name type="synonym">Muraena anguilla</name>
    <dbReference type="NCBI Taxonomy" id="7936"/>
    <lineage>
        <taxon>Eukaryota</taxon>
        <taxon>Metazoa</taxon>
        <taxon>Chordata</taxon>
        <taxon>Craniata</taxon>
        <taxon>Vertebrata</taxon>
        <taxon>Euteleostomi</taxon>
        <taxon>Actinopterygii</taxon>
        <taxon>Neopterygii</taxon>
        <taxon>Teleostei</taxon>
        <taxon>Anguilliformes</taxon>
        <taxon>Anguillidae</taxon>
        <taxon>Anguilla</taxon>
    </lineage>
</organism>
<dbReference type="AlphaFoldDB" id="A0A0E9WHP8"/>
<accession>A0A0E9WHP8</accession>